<gene>
    <name evidence="2" type="ORF">PGLA2088_LOCUS35972</name>
</gene>
<evidence type="ECO:0000313" key="3">
    <source>
        <dbReference type="Proteomes" id="UP000626109"/>
    </source>
</evidence>
<evidence type="ECO:0000313" key="2">
    <source>
        <dbReference type="EMBL" id="CAE8710489.1"/>
    </source>
</evidence>
<feature type="compositionally biased region" description="Polar residues" evidence="1">
    <location>
        <begin position="285"/>
        <end position="305"/>
    </location>
</feature>
<evidence type="ECO:0000256" key="1">
    <source>
        <dbReference type="SAM" id="MobiDB-lite"/>
    </source>
</evidence>
<feature type="region of interest" description="Disordered" evidence="1">
    <location>
        <begin position="50"/>
        <end position="70"/>
    </location>
</feature>
<feature type="region of interest" description="Disordered" evidence="1">
    <location>
        <begin position="187"/>
        <end position="305"/>
    </location>
</feature>
<dbReference type="Proteomes" id="UP000626109">
    <property type="component" value="Unassembled WGS sequence"/>
</dbReference>
<reference evidence="2" key="1">
    <citation type="submission" date="2021-02" db="EMBL/GenBank/DDBJ databases">
        <authorList>
            <person name="Dougan E. K."/>
            <person name="Rhodes N."/>
            <person name="Thang M."/>
            <person name="Chan C."/>
        </authorList>
    </citation>
    <scope>NUCLEOTIDE SEQUENCE</scope>
</reference>
<proteinExistence type="predicted"/>
<dbReference type="EMBL" id="CAJNNW010031997">
    <property type="protein sequence ID" value="CAE8710489.1"/>
    <property type="molecule type" value="Genomic_DNA"/>
</dbReference>
<feature type="non-terminal residue" evidence="2">
    <location>
        <position position="1"/>
    </location>
</feature>
<dbReference type="AlphaFoldDB" id="A0A813KM15"/>
<sequence length="305" mass="31953">LQTPVSAYGCRRIGVGPCKKSSEILRPRVKEVKLAGTRARKAAARAMARASASGRLPATRLPAPVGPSQMAWRRAAAARRSKGGKEKGGSLDLCPSRLAEARVAKVAKVARVARTKLKAARMARMARIRARKTAKVVQARLPKTPRTSTRVAKARLGKNQGKKGLEGYRKASLQFKWDAVQEGALVPRDEVPAAESEAQDEAGSKGDSGPAPGAEGPATGEEGPAVGTPQPSPQKRRKTGVEKQTPEPDSGAGLHQQGALLALPAPVPQPRGSGTLLKRRKQEATTETSAQGAESGPTESLEATG</sequence>
<feature type="compositionally biased region" description="Low complexity" evidence="1">
    <location>
        <begin position="251"/>
        <end position="264"/>
    </location>
</feature>
<accession>A0A813KM15</accession>
<protein>
    <submittedName>
        <fullName evidence="2">Uncharacterized protein</fullName>
    </submittedName>
</protein>
<name>A0A813KM15_POLGL</name>
<feature type="region of interest" description="Disordered" evidence="1">
    <location>
        <begin position="131"/>
        <end position="150"/>
    </location>
</feature>
<feature type="compositionally biased region" description="Low complexity" evidence="1">
    <location>
        <begin position="209"/>
        <end position="225"/>
    </location>
</feature>
<comment type="caution">
    <text evidence="2">The sequence shown here is derived from an EMBL/GenBank/DDBJ whole genome shotgun (WGS) entry which is preliminary data.</text>
</comment>
<organism evidence="2 3">
    <name type="scientific">Polarella glacialis</name>
    <name type="common">Dinoflagellate</name>
    <dbReference type="NCBI Taxonomy" id="89957"/>
    <lineage>
        <taxon>Eukaryota</taxon>
        <taxon>Sar</taxon>
        <taxon>Alveolata</taxon>
        <taxon>Dinophyceae</taxon>
        <taxon>Suessiales</taxon>
        <taxon>Suessiaceae</taxon>
        <taxon>Polarella</taxon>
    </lineage>
</organism>